<name>A0A2S4W3X7_9BASI</name>
<accession>A0A2S4W3X7</accession>
<protein>
    <submittedName>
        <fullName evidence="1">Uncharacterized protein</fullName>
    </submittedName>
</protein>
<keyword evidence="2" id="KW-1185">Reference proteome</keyword>
<dbReference type="VEuPathDB" id="FungiDB:PSHT_05829"/>
<dbReference type="EMBL" id="PKSL01000007">
    <property type="protein sequence ID" value="POW16436.1"/>
    <property type="molecule type" value="Genomic_DNA"/>
</dbReference>
<gene>
    <name evidence="1" type="ORF">PSTT_01257</name>
</gene>
<dbReference type="AlphaFoldDB" id="A0A2S4W3X7"/>
<evidence type="ECO:0000313" key="2">
    <source>
        <dbReference type="Proteomes" id="UP000239156"/>
    </source>
</evidence>
<dbReference type="Proteomes" id="UP000239156">
    <property type="component" value="Unassembled WGS sequence"/>
</dbReference>
<dbReference type="VEuPathDB" id="FungiDB:PSTT_01257"/>
<organism evidence="1 2">
    <name type="scientific">Puccinia striiformis</name>
    <dbReference type="NCBI Taxonomy" id="27350"/>
    <lineage>
        <taxon>Eukaryota</taxon>
        <taxon>Fungi</taxon>
        <taxon>Dikarya</taxon>
        <taxon>Basidiomycota</taxon>
        <taxon>Pucciniomycotina</taxon>
        <taxon>Pucciniomycetes</taxon>
        <taxon>Pucciniales</taxon>
        <taxon>Pucciniaceae</taxon>
        <taxon>Puccinia</taxon>
    </lineage>
</organism>
<reference evidence="1" key="1">
    <citation type="submission" date="2017-12" db="EMBL/GenBank/DDBJ databases">
        <title>Gene loss provides genomic basis for host adaptation in cereal stripe rust fungi.</title>
        <authorList>
            <person name="Xia C."/>
        </authorList>
    </citation>
    <scope>NUCLEOTIDE SEQUENCE [LARGE SCALE GENOMIC DNA]</scope>
    <source>
        <strain evidence="1">93-210</strain>
    </source>
</reference>
<sequence length="141" mass="15355">MLHRRPNKVGSTQAHLSLVVAVPWLPRVTYSAECEAHASDEGLMGMSFSMSFTPPGTIPRFGEGNFLPSVSDLIMGEIICLQDSLGCPYKLPERGFLFPPSASLHDGFEAVILSAQAACFINICRQHDSLTAWLGKGDYLL</sequence>
<comment type="caution">
    <text evidence="1">The sequence shown here is derived from an EMBL/GenBank/DDBJ whole genome shotgun (WGS) entry which is preliminary data.</text>
</comment>
<evidence type="ECO:0000313" key="1">
    <source>
        <dbReference type="EMBL" id="POW16436.1"/>
    </source>
</evidence>
<proteinExistence type="predicted"/>